<comment type="caution">
    <text evidence="2">The sequence shown here is derived from an EMBL/GenBank/DDBJ whole genome shotgun (WGS) entry which is preliminary data.</text>
</comment>
<sequence>MLLPVSPPAEDMAAVAASPVCSGKSRPVKSPEAVPTDDAISSEPASLSPAGEQHLGPISEEEDAKDPPLRCRQFDKPPPESRAAW</sequence>
<accession>A0A3S5AY74</accession>
<evidence type="ECO:0000313" key="3">
    <source>
        <dbReference type="Proteomes" id="UP000784294"/>
    </source>
</evidence>
<keyword evidence="3" id="KW-1185">Reference proteome</keyword>
<gene>
    <name evidence="2" type="ORF">PXEA_LOCUS21743</name>
</gene>
<dbReference type="EMBL" id="CAAALY010094031">
    <property type="protein sequence ID" value="VEL28303.1"/>
    <property type="molecule type" value="Genomic_DNA"/>
</dbReference>
<proteinExistence type="predicted"/>
<evidence type="ECO:0000256" key="1">
    <source>
        <dbReference type="SAM" id="MobiDB-lite"/>
    </source>
</evidence>
<feature type="compositionally biased region" description="Basic and acidic residues" evidence="1">
    <location>
        <begin position="65"/>
        <end position="79"/>
    </location>
</feature>
<dbReference type="AlphaFoldDB" id="A0A3S5AY74"/>
<name>A0A3S5AY74_9PLAT</name>
<protein>
    <submittedName>
        <fullName evidence="2">Uncharacterized protein</fullName>
    </submittedName>
</protein>
<organism evidence="2 3">
    <name type="scientific">Protopolystoma xenopodis</name>
    <dbReference type="NCBI Taxonomy" id="117903"/>
    <lineage>
        <taxon>Eukaryota</taxon>
        <taxon>Metazoa</taxon>
        <taxon>Spiralia</taxon>
        <taxon>Lophotrochozoa</taxon>
        <taxon>Platyhelminthes</taxon>
        <taxon>Monogenea</taxon>
        <taxon>Polyopisthocotylea</taxon>
        <taxon>Polystomatidea</taxon>
        <taxon>Polystomatidae</taxon>
        <taxon>Protopolystoma</taxon>
    </lineage>
</organism>
<reference evidence="2" key="1">
    <citation type="submission" date="2018-11" db="EMBL/GenBank/DDBJ databases">
        <authorList>
            <consortium name="Pathogen Informatics"/>
        </authorList>
    </citation>
    <scope>NUCLEOTIDE SEQUENCE</scope>
</reference>
<feature type="region of interest" description="Disordered" evidence="1">
    <location>
        <begin position="1"/>
        <end position="85"/>
    </location>
</feature>
<evidence type="ECO:0000313" key="2">
    <source>
        <dbReference type="EMBL" id="VEL28303.1"/>
    </source>
</evidence>
<dbReference type="Proteomes" id="UP000784294">
    <property type="component" value="Unassembled WGS sequence"/>
</dbReference>